<reference evidence="2 3" key="1">
    <citation type="submission" date="2023-02" db="EMBL/GenBank/DDBJ databases">
        <title>Gemone sequence of Telluria chitinolytica ACM 3522T.</title>
        <authorList>
            <person name="Frediansyah A."/>
            <person name="Miess H."/>
            <person name="Gross H."/>
        </authorList>
    </citation>
    <scope>NUCLEOTIDE SEQUENCE [LARGE SCALE GENOMIC DNA]</scope>
    <source>
        <strain evidence="2 3">ACM 3522</strain>
    </source>
</reference>
<dbReference type="RefSeq" id="WP_277418271.1">
    <property type="nucleotide sequence ID" value="NZ_CP119083.1"/>
</dbReference>
<gene>
    <name evidence="2" type="ORF">PX653_13010</name>
</gene>
<dbReference type="EMBL" id="CP119083">
    <property type="protein sequence ID" value="WEF35621.1"/>
    <property type="molecule type" value="Genomic_DNA"/>
</dbReference>
<keyword evidence="1" id="KW-1133">Transmembrane helix</keyword>
<name>A0ABY8BIY4_9BURK</name>
<keyword evidence="1" id="KW-0812">Transmembrane</keyword>
<evidence type="ECO:0000313" key="3">
    <source>
        <dbReference type="Proteomes" id="UP001216510"/>
    </source>
</evidence>
<dbReference type="Pfam" id="PF19853">
    <property type="entry name" value="DUF6328"/>
    <property type="match status" value="1"/>
</dbReference>
<feature type="transmembrane region" description="Helical" evidence="1">
    <location>
        <begin position="101"/>
        <end position="123"/>
    </location>
</feature>
<evidence type="ECO:0000256" key="1">
    <source>
        <dbReference type="SAM" id="Phobius"/>
    </source>
</evidence>
<feature type="transmembrane region" description="Helical" evidence="1">
    <location>
        <begin position="54"/>
        <end position="80"/>
    </location>
</feature>
<evidence type="ECO:0000313" key="2">
    <source>
        <dbReference type="EMBL" id="WEF35621.1"/>
    </source>
</evidence>
<protein>
    <submittedName>
        <fullName evidence="2">DUF6328 family protein</fullName>
    </submittedName>
</protein>
<proteinExistence type="predicted"/>
<keyword evidence="1" id="KW-0472">Membrane</keyword>
<keyword evidence="3" id="KW-1185">Reference proteome</keyword>
<accession>A0ABY8BIY4</accession>
<dbReference type="Proteomes" id="UP001216510">
    <property type="component" value="Chromosome"/>
</dbReference>
<dbReference type="InterPro" id="IPR046291">
    <property type="entry name" value="DUF6328"/>
</dbReference>
<feature type="transmembrane region" description="Helical" evidence="1">
    <location>
        <begin position="129"/>
        <end position="148"/>
    </location>
</feature>
<sequence length="165" mass="17929">MDTEEQEPPAQYNSLKDQMGHLIDEARMVLPGIQALFGFQTVAVFNERFAELPFGVQACHMVALALVIVAIALVMMPTAYHRLATPDKVTLHTIKVCSRAICYALAPLAAGLALDLFVVLYAITAHTVFSSASAAVSFVLLIGLWFVYPLHRRRVHGYGATDAGA</sequence>
<organism evidence="2 3">
    <name type="scientific">Pseudoduganella chitinolytica</name>
    <dbReference type="NCBI Taxonomy" id="34070"/>
    <lineage>
        <taxon>Bacteria</taxon>
        <taxon>Pseudomonadati</taxon>
        <taxon>Pseudomonadota</taxon>
        <taxon>Betaproteobacteria</taxon>
        <taxon>Burkholderiales</taxon>
        <taxon>Oxalobacteraceae</taxon>
        <taxon>Telluria group</taxon>
        <taxon>Pseudoduganella</taxon>
    </lineage>
</organism>